<evidence type="ECO:0000256" key="5">
    <source>
        <dbReference type="ARBA" id="ARBA00023002"/>
    </source>
</evidence>
<comment type="similarity">
    <text evidence="2 9">Belongs to the cytochrome P450 family.</text>
</comment>
<comment type="cofactor">
    <cofactor evidence="1 8">
        <name>heme</name>
        <dbReference type="ChEBI" id="CHEBI:30413"/>
    </cofactor>
</comment>
<evidence type="ECO:0000313" key="10">
    <source>
        <dbReference type="EMBL" id="KAF7509636.1"/>
    </source>
</evidence>
<dbReference type="GO" id="GO:0016705">
    <property type="term" value="F:oxidoreductase activity, acting on paired donors, with incorporation or reduction of molecular oxygen"/>
    <property type="evidence" value="ECO:0007669"/>
    <property type="project" value="InterPro"/>
</dbReference>
<name>A0A8H7E7E4_9EURO</name>
<evidence type="ECO:0000256" key="7">
    <source>
        <dbReference type="ARBA" id="ARBA00023033"/>
    </source>
</evidence>
<evidence type="ECO:0000256" key="4">
    <source>
        <dbReference type="ARBA" id="ARBA00022723"/>
    </source>
</evidence>
<proteinExistence type="inferred from homology"/>
<evidence type="ECO:0000256" key="1">
    <source>
        <dbReference type="ARBA" id="ARBA00001971"/>
    </source>
</evidence>
<dbReference type="PANTHER" id="PTHR24287">
    <property type="entry name" value="P450, PUTATIVE (EUROFUNG)-RELATED"/>
    <property type="match status" value="1"/>
</dbReference>
<keyword evidence="5 9" id="KW-0560">Oxidoreductase</keyword>
<sequence>MTFPISALSWIKLVGYLVVFFAIKRIYYELAAGAARRAIIKENGCEPVYHWRHQGILGKLLGLDLIQQQLKDNKLGRINEGIRQRLFAERNTIQTTSLGTELIQTAEPEIVKTMLSTKFHDFELTPRRVDAIVPSLGHGIFASNGAAWERSRALIRPSFTKTQVADLDTFETHIQHFISAISRDGSTVDLQPLFFSLTMDSATEFLFGRSTACLAPGLKTQSASEFVKAFEYCTKSILMEMRTAGLSRWIPDRRWHKSKNIVHAFADSIIREETIRLNPADIEKSAKPGTASGKERYVFLHELIKQSQDPDTLRSELLNILLAGRDTTAGLLANTWHTIARRPDIWAKLRAEVDTLMGEAPTYAQIKDMKYLRWVLNESLRLIPIVPANGRVAVRDTVIPVGGGADGKAPVFVPKGSIVVYHAWTFHKRKDLYGEDADEFRPERWEKLRLGWEYLPFNGGPRICVGQQYALTEASYATIRLMQAFSRIEPRDERQWCESSSLTLASGVGCKVALFES</sequence>
<dbReference type="PANTHER" id="PTHR24287:SF1">
    <property type="entry name" value="P450, PUTATIVE (EUROFUNG)-RELATED"/>
    <property type="match status" value="1"/>
</dbReference>
<dbReference type="GO" id="GO:0020037">
    <property type="term" value="F:heme binding"/>
    <property type="evidence" value="ECO:0007669"/>
    <property type="project" value="InterPro"/>
</dbReference>
<accession>A0A8H7E7E4</accession>
<keyword evidence="7 9" id="KW-0503">Monooxygenase</keyword>
<dbReference type="InterPro" id="IPR001128">
    <property type="entry name" value="Cyt_P450"/>
</dbReference>
<dbReference type="EMBL" id="JAACFV010000039">
    <property type="protein sequence ID" value="KAF7509636.1"/>
    <property type="molecule type" value="Genomic_DNA"/>
</dbReference>
<keyword evidence="11" id="KW-1185">Reference proteome</keyword>
<evidence type="ECO:0000256" key="9">
    <source>
        <dbReference type="RuleBase" id="RU000461"/>
    </source>
</evidence>
<dbReference type="InterPro" id="IPR002401">
    <property type="entry name" value="Cyt_P450_E_grp-I"/>
</dbReference>
<dbReference type="Pfam" id="PF00067">
    <property type="entry name" value="p450"/>
    <property type="match status" value="1"/>
</dbReference>
<dbReference type="SUPFAM" id="SSF48264">
    <property type="entry name" value="Cytochrome P450"/>
    <property type="match status" value="1"/>
</dbReference>
<evidence type="ECO:0000256" key="3">
    <source>
        <dbReference type="ARBA" id="ARBA00022617"/>
    </source>
</evidence>
<comment type="caution">
    <text evidence="10">The sequence shown here is derived from an EMBL/GenBank/DDBJ whole genome shotgun (WGS) entry which is preliminary data.</text>
</comment>
<evidence type="ECO:0008006" key="12">
    <source>
        <dbReference type="Google" id="ProtNLM"/>
    </source>
</evidence>
<keyword evidence="4 8" id="KW-0479">Metal-binding</keyword>
<dbReference type="PRINTS" id="PR00385">
    <property type="entry name" value="P450"/>
</dbReference>
<evidence type="ECO:0000313" key="11">
    <source>
        <dbReference type="Proteomes" id="UP000606974"/>
    </source>
</evidence>
<dbReference type="InterPro" id="IPR017972">
    <property type="entry name" value="Cyt_P450_CS"/>
</dbReference>
<dbReference type="GO" id="GO:0005506">
    <property type="term" value="F:iron ion binding"/>
    <property type="evidence" value="ECO:0007669"/>
    <property type="project" value="InterPro"/>
</dbReference>
<dbReference type="AlphaFoldDB" id="A0A8H7E7E4"/>
<evidence type="ECO:0000256" key="8">
    <source>
        <dbReference type="PIRSR" id="PIRSR602401-1"/>
    </source>
</evidence>
<protein>
    <recommendedName>
        <fullName evidence="12">Cytochrome P450 alkane hydroxylase</fullName>
    </recommendedName>
</protein>
<dbReference type="InterPro" id="IPR036396">
    <property type="entry name" value="Cyt_P450_sf"/>
</dbReference>
<dbReference type="GO" id="GO:0004497">
    <property type="term" value="F:monooxygenase activity"/>
    <property type="evidence" value="ECO:0007669"/>
    <property type="project" value="UniProtKB-KW"/>
</dbReference>
<organism evidence="10 11">
    <name type="scientific">Endocarpon pusillum</name>
    <dbReference type="NCBI Taxonomy" id="364733"/>
    <lineage>
        <taxon>Eukaryota</taxon>
        <taxon>Fungi</taxon>
        <taxon>Dikarya</taxon>
        <taxon>Ascomycota</taxon>
        <taxon>Pezizomycotina</taxon>
        <taxon>Eurotiomycetes</taxon>
        <taxon>Chaetothyriomycetidae</taxon>
        <taxon>Verrucariales</taxon>
        <taxon>Verrucariaceae</taxon>
        <taxon>Endocarpon</taxon>
    </lineage>
</organism>
<dbReference type="Gene3D" id="1.10.630.10">
    <property type="entry name" value="Cytochrome P450"/>
    <property type="match status" value="1"/>
</dbReference>
<dbReference type="CDD" id="cd11063">
    <property type="entry name" value="CYP52"/>
    <property type="match status" value="1"/>
</dbReference>
<evidence type="ECO:0000256" key="6">
    <source>
        <dbReference type="ARBA" id="ARBA00023004"/>
    </source>
</evidence>
<dbReference type="InterPro" id="IPR047146">
    <property type="entry name" value="Cyt_P450_E_CYP52_fungi"/>
</dbReference>
<dbReference type="PROSITE" id="PS00086">
    <property type="entry name" value="CYTOCHROME_P450"/>
    <property type="match status" value="1"/>
</dbReference>
<keyword evidence="6 8" id="KW-0408">Iron</keyword>
<reference evidence="10" key="1">
    <citation type="submission" date="2020-02" db="EMBL/GenBank/DDBJ databases">
        <authorList>
            <person name="Palmer J.M."/>
        </authorList>
    </citation>
    <scope>NUCLEOTIDE SEQUENCE</scope>
    <source>
        <strain evidence="10">EPUS1.4</strain>
        <tissue evidence="10">Thallus</tissue>
    </source>
</reference>
<gene>
    <name evidence="10" type="ORF">GJ744_007674</name>
</gene>
<dbReference type="Proteomes" id="UP000606974">
    <property type="component" value="Unassembled WGS sequence"/>
</dbReference>
<dbReference type="PRINTS" id="PR00463">
    <property type="entry name" value="EP450I"/>
</dbReference>
<dbReference type="OrthoDB" id="1470350at2759"/>
<feature type="binding site" description="axial binding residue" evidence="8">
    <location>
        <position position="464"/>
    </location>
    <ligand>
        <name>heme</name>
        <dbReference type="ChEBI" id="CHEBI:30413"/>
    </ligand>
    <ligandPart>
        <name>Fe</name>
        <dbReference type="ChEBI" id="CHEBI:18248"/>
    </ligandPart>
</feature>
<evidence type="ECO:0000256" key="2">
    <source>
        <dbReference type="ARBA" id="ARBA00010617"/>
    </source>
</evidence>
<keyword evidence="3 8" id="KW-0349">Heme</keyword>